<dbReference type="InterPro" id="IPR009579">
    <property type="entry name" value="DUF1192"/>
</dbReference>
<evidence type="ECO:0000313" key="2">
    <source>
        <dbReference type="Proteomes" id="UP001223743"/>
    </source>
</evidence>
<dbReference type="EMBL" id="JAUSWJ010000001">
    <property type="protein sequence ID" value="MDQ0517952.1"/>
    <property type="molecule type" value="Genomic_DNA"/>
</dbReference>
<gene>
    <name evidence="1" type="ORF">QO015_003565</name>
</gene>
<comment type="caution">
    <text evidence="1">The sequence shown here is derived from an EMBL/GenBank/DDBJ whole genome shotgun (WGS) entry which is preliminary data.</text>
</comment>
<dbReference type="Pfam" id="PF06698">
    <property type="entry name" value="DUF1192"/>
    <property type="match status" value="1"/>
</dbReference>
<dbReference type="Proteomes" id="UP001223743">
    <property type="component" value="Unassembled WGS sequence"/>
</dbReference>
<organism evidence="1 2">
    <name type="scientific">Kaistia geumhonensis</name>
    <dbReference type="NCBI Taxonomy" id="410839"/>
    <lineage>
        <taxon>Bacteria</taxon>
        <taxon>Pseudomonadati</taxon>
        <taxon>Pseudomonadota</taxon>
        <taxon>Alphaproteobacteria</taxon>
        <taxon>Hyphomicrobiales</taxon>
        <taxon>Kaistiaceae</taxon>
        <taxon>Kaistia</taxon>
    </lineage>
</organism>
<proteinExistence type="predicted"/>
<reference evidence="1 2" key="1">
    <citation type="submission" date="2023-07" db="EMBL/GenBank/DDBJ databases">
        <title>Genomic Encyclopedia of Type Strains, Phase IV (KMG-IV): sequencing the most valuable type-strain genomes for metagenomic binning, comparative biology and taxonomic classification.</title>
        <authorList>
            <person name="Goeker M."/>
        </authorList>
    </citation>
    <scope>NUCLEOTIDE SEQUENCE [LARGE SCALE GENOMIC DNA]</scope>
    <source>
        <strain evidence="1 2">B1-1</strain>
    </source>
</reference>
<evidence type="ECO:0000313" key="1">
    <source>
        <dbReference type="EMBL" id="MDQ0517952.1"/>
    </source>
</evidence>
<dbReference type="RefSeq" id="WP_266283343.1">
    <property type="nucleotide sequence ID" value="NZ_JAPKNF010000003.1"/>
</dbReference>
<keyword evidence="2" id="KW-1185">Reference proteome</keyword>
<sequence length="63" mass="6948">MALFDDPPREKPQPHRIGEDLAALSIDELEARIALLDAEIARLREAIAAKTASRSAASSFFKR</sequence>
<accession>A0ABU0MAL2</accession>
<protein>
    <submittedName>
        <fullName evidence="1">Uncharacterized small protein (DUF1192 family)</fullName>
    </submittedName>
</protein>
<name>A0ABU0MAL2_9HYPH</name>